<comment type="caution">
    <text evidence="5">The sequence shown here is derived from an EMBL/GenBank/DDBJ whole genome shotgun (WGS) entry which is preliminary data.</text>
</comment>
<feature type="repeat" description="WD" evidence="3">
    <location>
        <begin position="1066"/>
        <end position="1107"/>
    </location>
</feature>
<feature type="repeat" description="WD" evidence="3">
    <location>
        <begin position="1108"/>
        <end position="1149"/>
    </location>
</feature>
<dbReference type="OrthoDB" id="538223at2759"/>
<feature type="repeat" description="WD" evidence="3">
    <location>
        <begin position="675"/>
        <end position="706"/>
    </location>
</feature>
<evidence type="ECO:0000256" key="3">
    <source>
        <dbReference type="PROSITE-ProRule" id="PRU00221"/>
    </source>
</evidence>
<dbReference type="CDD" id="cd00200">
    <property type="entry name" value="WD40"/>
    <property type="match status" value="3"/>
</dbReference>
<dbReference type="InterPro" id="IPR015943">
    <property type="entry name" value="WD40/YVTN_repeat-like_dom_sf"/>
</dbReference>
<organism evidence="5 6">
    <name type="scientific">Rhizoctonia solani AG-3 Rhs1AP</name>
    <dbReference type="NCBI Taxonomy" id="1086054"/>
    <lineage>
        <taxon>Eukaryota</taxon>
        <taxon>Fungi</taxon>
        <taxon>Dikarya</taxon>
        <taxon>Basidiomycota</taxon>
        <taxon>Agaricomycotina</taxon>
        <taxon>Agaricomycetes</taxon>
        <taxon>Cantharellales</taxon>
        <taxon>Ceratobasidiaceae</taxon>
        <taxon>Rhizoctonia</taxon>
    </lineage>
</organism>
<dbReference type="Pfam" id="PF00400">
    <property type="entry name" value="WD40"/>
    <property type="match status" value="14"/>
</dbReference>
<feature type="repeat" description="WD" evidence="3">
    <location>
        <begin position="765"/>
        <end position="806"/>
    </location>
</feature>
<feature type="repeat" description="WD" evidence="3">
    <location>
        <begin position="896"/>
        <end position="937"/>
    </location>
</feature>
<evidence type="ECO:0000256" key="1">
    <source>
        <dbReference type="ARBA" id="ARBA00022574"/>
    </source>
</evidence>
<keyword evidence="2" id="KW-0677">Repeat</keyword>
<feature type="domain" description="Nephrocystin 3-like N-terminal" evidence="4">
    <location>
        <begin position="36"/>
        <end position="202"/>
    </location>
</feature>
<dbReference type="PROSITE" id="PS50294">
    <property type="entry name" value="WD_REPEATS_REGION"/>
    <property type="match status" value="14"/>
</dbReference>
<dbReference type="SMART" id="SM00320">
    <property type="entry name" value="WD40"/>
    <property type="match status" value="14"/>
</dbReference>
<proteinExistence type="predicted"/>
<feature type="repeat" description="WD" evidence="3">
    <location>
        <begin position="1151"/>
        <end position="1184"/>
    </location>
</feature>
<evidence type="ECO:0000313" key="5">
    <source>
        <dbReference type="EMBL" id="EUC60531.1"/>
    </source>
</evidence>
<gene>
    <name evidence="5" type="ORF">RSOL_350090</name>
</gene>
<evidence type="ECO:0000256" key="2">
    <source>
        <dbReference type="ARBA" id="ARBA00022737"/>
    </source>
</evidence>
<evidence type="ECO:0000259" key="4">
    <source>
        <dbReference type="Pfam" id="PF24883"/>
    </source>
</evidence>
<feature type="repeat" description="WD" evidence="3">
    <location>
        <begin position="939"/>
        <end position="980"/>
    </location>
</feature>
<dbReference type="InterPro" id="IPR019775">
    <property type="entry name" value="WD40_repeat_CS"/>
</dbReference>
<dbReference type="EMBL" id="JATN01000319">
    <property type="protein sequence ID" value="EUC60531.1"/>
    <property type="molecule type" value="Genomic_DNA"/>
</dbReference>
<feature type="repeat" description="WD" evidence="3">
    <location>
        <begin position="980"/>
        <end position="1013"/>
    </location>
</feature>
<keyword evidence="1 3" id="KW-0853">WD repeat</keyword>
<feature type="repeat" description="WD" evidence="3">
    <location>
        <begin position="1023"/>
        <end position="1064"/>
    </location>
</feature>
<dbReference type="PROSITE" id="PS50082">
    <property type="entry name" value="WD_REPEATS_2"/>
    <property type="match status" value="14"/>
</dbReference>
<dbReference type="Gene3D" id="2.130.10.10">
    <property type="entry name" value="YVTN repeat-like/Quinoprotein amine dehydrogenase"/>
    <property type="match status" value="6"/>
</dbReference>
<dbReference type="InterPro" id="IPR027417">
    <property type="entry name" value="P-loop_NTPase"/>
</dbReference>
<reference evidence="6" key="1">
    <citation type="journal article" date="2014" name="Genome Announc.">
        <title>Draft genome sequence of the plant-pathogenic soil fungus Rhizoctonia solani anastomosis group 3 strain Rhs1AP.</title>
        <authorList>
            <person name="Cubeta M.A."/>
            <person name="Thomas E."/>
            <person name="Dean R.A."/>
            <person name="Jabaji S."/>
            <person name="Neate S.M."/>
            <person name="Tavantzis S."/>
            <person name="Toda T."/>
            <person name="Vilgalys R."/>
            <person name="Bharathan N."/>
            <person name="Fedorova-Abrams N."/>
            <person name="Pakala S.B."/>
            <person name="Pakala S.M."/>
            <person name="Zafar N."/>
            <person name="Joardar V."/>
            <person name="Losada L."/>
            <person name="Nierman W.C."/>
        </authorList>
    </citation>
    <scope>NUCLEOTIDE SEQUENCE [LARGE SCALE GENOMIC DNA]</scope>
    <source>
        <strain evidence="6">AG-3</strain>
    </source>
</reference>
<dbReference type="SUPFAM" id="SSF50978">
    <property type="entry name" value="WD40 repeat-like"/>
    <property type="match status" value="2"/>
</dbReference>
<dbReference type="Pfam" id="PF24883">
    <property type="entry name" value="NPHP3_N"/>
    <property type="match status" value="1"/>
</dbReference>
<name>X8JB77_9AGAM</name>
<dbReference type="Gene3D" id="3.40.50.300">
    <property type="entry name" value="P-loop containing nucleotide triphosphate hydrolases"/>
    <property type="match status" value="1"/>
</dbReference>
<feature type="repeat" description="WD" evidence="3">
    <location>
        <begin position="851"/>
        <end position="883"/>
    </location>
</feature>
<feature type="repeat" description="WD" evidence="3">
    <location>
        <begin position="718"/>
        <end position="752"/>
    </location>
</feature>
<feature type="repeat" description="WD" evidence="3">
    <location>
        <begin position="632"/>
        <end position="665"/>
    </location>
</feature>
<dbReference type="InterPro" id="IPR020472">
    <property type="entry name" value="WD40_PAC1"/>
</dbReference>
<feature type="repeat" description="WD" evidence="3">
    <location>
        <begin position="590"/>
        <end position="631"/>
    </location>
</feature>
<feature type="repeat" description="WD" evidence="3">
    <location>
        <begin position="810"/>
        <end position="841"/>
    </location>
</feature>
<dbReference type="PRINTS" id="PR00320">
    <property type="entry name" value="GPROTEINBRPT"/>
</dbReference>
<dbReference type="Proteomes" id="UP000030108">
    <property type="component" value="Unassembled WGS sequence"/>
</dbReference>
<dbReference type="InterPro" id="IPR001680">
    <property type="entry name" value="WD40_rpt"/>
</dbReference>
<dbReference type="PROSITE" id="PS00678">
    <property type="entry name" value="WD_REPEATS_1"/>
    <property type="match status" value="7"/>
</dbReference>
<dbReference type="InterPro" id="IPR056884">
    <property type="entry name" value="NPHP3-like_N"/>
</dbReference>
<accession>X8JB77</accession>
<sequence>MKLSTLQYIDWYEVVDLLRPLNPSGYDPNQACSDGTREVLLNKVINWTQNRESAETFMWISGQVGMGKTAVATSLCQRLDRVGVLAGSFFCRRDSPNFNDPLLLINNLICDLAMSCPAYAHQAAIAIRANPKLCSSHLSLRYDGLVKRPLQKLGRISMPTTLVAVIDGLDECGDYNDRGKVLQKLYEMSRLVPWLKVIVTGRPVVEMQQYFQATCLHKTMVHLHDYDASADIRAYIEGQVAQLAETEHWPSGSISQLCELSSGVFLWATLAIKYIKKSAFSTLPRLRKVLSNQKSPVTDHFDKLYTTVLETAIDDDDDELKKAYLQCIGSILVISQREPLNTPDLQYLLLIVGRIDRHTLEQTIKSLSPLLLVTDGCRIRFHHPSFKDFVTSATRSGWFYIDLSQYRSEPADCCLQVMQQDLRFNICRLETSHRLNSEISDLKLRVDSHIGPALKYACIHWIDHFLVSPTQALVEGVKKFMEGPQLMYWIEALSLLGRIDLAIAGLSRLAALEPSRFNGWDLVVSWAKDAHRFILSFYNPIAASTPHLYVSALAFAPRGSLTALRMRPHFPNTIQIAQGGSQDWHPCIKAIVHSHAIQALSISPDGSRIVVGYPDGSLAIWDKQTGACVSRSCGHRDVVTCAVFSSNGSIIASSSHDSTIRVWDVTMVLNDCRVLSGHSGPVHSVAFSPNSSLIASGSSDRTIRLWRPNVTHPIHAPYFGHSNRVTSVAFSPDGTKLVSGSWDKTIRVWSVDVGGSRLANNPLVITGHSDSVTCVLFSPDGSNIASGSVDKTLQMWDAHTGAKSELYALPAQHSETVTSIDFSPDGRFVASCSLDGTIQLWGATASTYSQPFGHQSPINAIAFSPDGSQLVSGSTDMTSRVWETNACPKPMTTGPLMDQSDFIRSVAITCNGAHIVSASNDQTVRIWDAQTGTLDRDPLIGHSGQVNCVAISPDGAQIVSGSDDKLMKLWDTDTHAEIKSYRHSSAIICVAFSPSGALIAFGTRDNNVYLWDVIGWALIKCGLQGHSGRVCSVAFSPDGTCVASASADRTVILWDVKSHSRFGAPLSGHTDWVKSVAFSPCGTRLVSGSHDHTVRVWDTQRYSPLHILTGHGNYVTGVAFSPDGSYIASGSWDNTVRLWNAKTGQLMGQPFNEHTGYVNSISFSYDGNYLISGSHDQTIRVWNIAASYPDVKPLPEHNIANTFCWPSSPYKMLPHPEHPGWITQEHNLKSLAFWLPAHYEQHKKFVGLNHQARCSPICLNYSKFVHGTAWTNIACDFTSNGSQ</sequence>
<protein>
    <submittedName>
        <fullName evidence="5">WD40-repeat protein (Notchless protein), related protein, putative</fullName>
    </submittedName>
</protein>
<evidence type="ECO:0000313" key="6">
    <source>
        <dbReference type="Proteomes" id="UP000030108"/>
    </source>
</evidence>
<dbReference type="SUPFAM" id="SSF52540">
    <property type="entry name" value="P-loop containing nucleoside triphosphate hydrolases"/>
    <property type="match status" value="1"/>
</dbReference>
<dbReference type="InterPro" id="IPR036322">
    <property type="entry name" value="WD40_repeat_dom_sf"/>
</dbReference>